<comment type="caution">
    <text evidence="2">The sequence shown here is derived from an EMBL/GenBank/DDBJ whole genome shotgun (WGS) entry which is preliminary data.</text>
</comment>
<dbReference type="EMBL" id="CAKXAJ010025261">
    <property type="protein sequence ID" value="CAH2237347.1"/>
    <property type="molecule type" value="Genomic_DNA"/>
</dbReference>
<reference evidence="2" key="1">
    <citation type="submission" date="2022-03" db="EMBL/GenBank/DDBJ databases">
        <authorList>
            <person name="Lindestad O."/>
        </authorList>
    </citation>
    <scope>NUCLEOTIDE SEQUENCE</scope>
</reference>
<name>A0A8S4RJ76_9NEOP</name>
<accession>A0A8S4RJ76</accession>
<feature type="region of interest" description="Disordered" evidence="1">
    <location>
        <begin position="53"/>
        <end position="80"/>
    </location>
</feature>
<evidence type="ECO:0000313" key="2">
    <source>
        <dbReference type="EMBL" id="CAH2237347.1"/>
    </source>
</evidence>
<keyword evidence="3" id="KW-1185">Reference proteome</keyword>
<dbReference type="Proteomes" id="UP000838756">
    <property type="component" value="Unassembled WGS sequence"/>
</dbReference>
<evidence type="ECO:0000313" key="3">
    <source>
        <dbReference type="Proteomes" id="UP000838756"/>
    </source>
</evidence>
<proteinExistence type="predicted"/>
<sequence length="80" mass="9239">MCSYGVTMDIKKIVTKSISNLKSESVTWPSRCQDNKSKVLLNISPTRTTYTFKTRTTKYGDRSRKKKRYQPQAGQQNTTQ</sequence>
<organism evidence="2 3">
    <name type="scientific">Pararge aegeria aegeria</name>
    <dbReference type="NCBI Taxonomy" id="348720"/>
    <lineage>
        <taxon>Eukaryota</taxon>
        <taxon>Metazoa</taxon>
        <taxon>Ecdysozoa</taxon>
        <taxon>Arthropoda</taxon>
        <taxon>Hexapoda</taxon>
        <taxon>Insecta</taxon>
        <taxon>Pterygota</taxon>
        <taxon>Neoptera</taxon>
        <taxon>Endopterygota</taxon>
        <taxon>Lepidoptera</taxon>
        <taxon>Glossata</taxon>
        <taxon>Ditrysia</taxon>
        <taxon>Papilionoidea</taxon>
        <taxon>Nymphalidae</taxon>
        <taxon>Satyrinae</taxon>
        <taxon>Satyrini</taxon>
        <taxon>Parargina</taxon>
        <taxon>Pararge</taxon>
    </lineage>
</organism>
<dbReference type="AlphaFoldDB" id="A0A8S4RJ76"/>
<protein>
    <submittedName>
        <fullName evidence="2">Jg12061 protein</fullName>
    </submittedName>
</protein>
<evidence type="ECO:0000256" key="1">
    <source>
        <dbReference type="SAM" id="MobiDB-lite"/>
    </source>
</evidence>
<gene>
    <name evidence="2" type="primary">jg12061</name>
    <name evidence="2" type="ORF">PAEG_LOCUS14640</name>
</gene>